<accession>A0A9P4NIZ5</accession>
<dbReference type="Proteomes" id="UP000800235">
    <property type="component" value="Unassembled WGS sequence"/>
</dbReference>
<keyword evidence="5 7" id="KW-0472">Membrane</keyword>
<feature type="domain" description="Amino acid permease/ SLC12A" evidence="8">
    <location>
        <begin position="30"/>
        <end position="491"/>
    </location>
</feature>
<comment type="subcellular location">
    <subcellularLocation>
        <location evidence="1">Membrane</location>
        <topology evidence="1">Multi-pass membrane protein</topology>
    </subcellularLocation>
</comment>
<dbReference type="InterPro" id="IPR050524">
    <property type="entry name" value="APC_YAT"/>
</dbReference>
<sequence>MGQISPATDDIRITNVAKGLQRHLTANQLNMLAFSGAIGTGLIIGTGSSLQNSGPGNLVLAFLVMGLVVQGVMTALGEMATNCPMKKGFAGYATRFVDPALGFATGWNYFFKYIVLQPTNLTATGLLLQYWFKHLNVGIWIAVFGTCIVFLNIFDVKYYGRAQLYLGIIKGIVMLMMIIACIVVSAGGGPTNEKIGFRYWKHDAFKKMDGTGLQGGAAHFAAFWYSMVQATFAYTGVEIVGASFGEVQNPKKSIPKAIMMTPYRIVCVYIIGVFALSISVASNNDMLLAAVNAKTKHDGGASPFVIAVASAGIRHLPDVWNGLLLVFTLSAANADVYTAARTLHGLSKDSQAPKIFNGTNKWGVPIWAVGMSSIFICIGFLNCVSSTGAVFNNLVNVTVVLGALNWLNILLAYFGWYRARRAQGKSRNDLTYRGVGQPYLGIFSFCMTGLVIVTSSYQAWLPIFPVSRAIKIVTCYVGLGAYLFNITLCKLLKKTKRVNPAEADLNEEDEDDEVLPVVEPVETEDTRKISPPGLGPFSFELPQKTQKAPGLRT</sequence>
<evidence type="ECO:0000313" key="10">
    <source>
        <dbReference type="Proteomes" id="UP000800235"/>
    </source>
</evidence>
<feature type="transmembrane region" description="Helical" evidence="7">
    <location>
        <begin position="263"/>
        <end position="282"/>
    </location>
</feature>
<evidence type="ECO:0000313" key="9">
    <source>
        <dbReference type="EMBL" id="KAF2423079.1"/>
    </source>
</evidence>
<dbReference type="PIRSF" id="PIRSF006060">
    <property type="entry name" value="AA_transporter"/>
    <property type="match status" value="1"/>
</dbReference>
<feature type="transmembrane region" description="Helical" evidence="7">
    <location>
        <begin position="29"/>
        <end position="46"/>
    </location>
</feature>
<dbReference type="Pfam" id="PF00324">
    <property type="entry name" value="AA_permease"/>
    <property type="match status" value="1"/>
</dbReference>
<feature type="transmembrane region" description="Helical" evidence="7">
    <location>
        <begin position="319"/>
        <end position="340"/>
    </location>
</feature>
<evidence type="ECO:0000256" key="7">
    <source>
        <dbReference type="SAM" id="Phobius"/>
    </source>
</evidence>
<comment type="caution">
    <text evidence="9">The sequence shown here is derived from an EMBL/GenBank/DDBJ whole genome shotgun (WGS) entry which is preliminary data.</text>
</comment>
<feature type="transmembrane region" description="Helical" evidence="7">
    <location>
        <begin position="394"/>
        <end position="417"/>
    </location>
</feature>
<dbReference type="EMBL" id="MU007085">
    <property type="protein sequence ID" value="KAF2423079.1"/>
    <property type="molecule type" value="Genomic_DNA"/>
</dbReference>
<feature type="transmembrane region" description="Helical" evidence="7">
    <location>
        <begin position="222"/>
        <end position="242"/>
    </location>
</feature>
<evidence type="ECO:0000259" key="8">
    <source>
        <dbReference type="Pfam" id="PF00324"/>
    </source>
</evidence>
<dbReference type="GO" id="GO:0016020">
    <property type="term" value="C:membrane"/>
    <property type="evidence" value="ECO:0007669"/>
    <property type="project" value="UniProtKB-SubCell"/>
</dbReference>
<gene>
    <name evidence="9" type="ORF">EJ08DRAFT_596418</name>
</gene>
<evidence type="ECO:0000256" key="6">
    <source>
        <dbReference type="SAM" id="MobiDB-lite"/>
    </source>
</evidence>
<dbReference type="AlphaFoldDB" id="A0A9P4NIZ5"/>
<evidence type="ECO:0000256" key="3">
    <source>
        <dbReference type="ARBA" id="ARBA00022692"/>
    </source>
</evidence>
<feature type="transmembrane region" description="Helical" evidence="7">
    <location>
        <begin position="469"/>
        <end position="488"/>
    </location>
</feature>
<dbReference type="PANTHER" id="PTHR43341">
    <property type="entry name" value="AMINO ACID PERMEASE"/>
    <property type="match status" value="1"/>
</dbReference>
<dbReference type="FunFam" id="1.20.1740.10:FF:000001">
    <property type="entry name" value="Amino acid permease"/>
    <property type="match status" value="1"/>
</dbReference>
<dbReference type="GO" id="GO:0015171">
    <property type="term" value="F:amino acid transmembrane transporter activity"/>
    <property type="evidence" value="ECO:0007669"/>
    <property type="project" value="TreeGrafter"/>
</dbReference>
<feature type="transmembrane region" description="Helical" evidence="7">
    <location>
        <begin position="130"/>
        <end position="152"/>
    </location>
</feature>
<dbReference type="PANTHER" id="PTHR43341:SF9">
    <property type="entry name" value="DICARBOXYLIC AMINO ACID PERMEASE"/>
    <property type="match status" value="1"/>
</dbReference>
<keyword evidence="4 7" id="KW-1133">Transmembrane helix</keyword>
<evidence type="ECO:0000256" key="1">
    <source>
        <dbReference type="ARBA" id="ARBA00004141"/>
    </source>
</evidence>
<organism evidence="9 10">
    <name type="scientific">Tothia fuscella</name>
    <dbReference type="NCBI Taxonomy" id="1048955"/>
    <lineage>
        <taxon>Eukaryota</taxon>
        <taxon>Fungi</taxon>
        <taxon>Dikarya</taxon>
        <taxon>Ascomycota</taxon>
        <taxon>Pezizomycotina</taxon>
        <taxon>Dothideomycetes</taxon>
        <taxon>Pleosporomycetidae</taxon>
        <taxon>Venturiales</taxon>
        <taxon>Cylindrosympodiaceae</taxon>
        <taxon>Tothia</taxon>
    </lineage>
</organism>
<feature type="region of interest" description="Disordered" evidence="6">
    <location>
        <begin position="503"/>
        <end position="553"/>
    </location>
</feature>
<evidence type="ECO:0000256" key="5">
    <source>
        <dbReference type="ARBA" id="ARBA00023136"/>
    </source>
</evidence>
<feature type="transmembrane region" description="Helical" evidence="7">
    <location>
        <begin position="361"/>
        <end position="382"/>
    </location>
</feature>
<dbReference type="InterPro" id="IPR004841">
    <property type="entry name" value="AA-permease/SLC12A_dom"/>
</dbReference>
<keyword evidence="3 7" id="KW-0812">Transmembrane</keyword>
<feature type="transmembrane region" description="Helical" evidence="7">
    <location>
        <begin position="164"/>
        <end position="186"/>
    </location>
</feature>
<name>A0A9P4NIZ5_9PEZI</name>
<feature type="transmembrane region" description="Helical" evidence="7">
    <location>
        <begin position="58"/>
        <end position="77"/>
    </location>
</feature>
<reference evidence="9" key="1">
    <citation type="journal article" date="2020" name="Stud. Mycol.">
        <title>101 Dothideomycetes genomes: a test case for predicting lifestyles and emergence of pathogens.</title>
        <authorList>
            <person name="Haridas S."/>
            <person name="Albert R."/>
            <person name="Binder M."/>
            <person name="Bloem J."/>
            <person name="Labutti K."/>
            <person name="Salamov A."/>
            <person name="Andreopoulos B."/>
            <person name="Baker S."/>
            <person name="Barry K."/>
            <person name="Bills G."/>
            <person name="Bluhm B."/>
            <person name="Cannon C."/>
            <person name="Castanera R."/>
            <person name="Culley D."/>
            <person name="Daum C."/>
            <person name="Ezra D."/>
            <person name="Gonzalez J."/>
            <person name="Henrissat B."/>
            <person name="Kuo A."/>
            <person name="Liang C."/>
            <person name="Lipzen A."/>
            <person name="Lutzoni F."/>
            <person name="Magnuson J."/>
            <person name="Mondo S."/>
            <person name="Nolan M."/>
            <person name="Ohm R."/>
            <person name="Pangilinan J."/>
            <person name="Park H.-J."/>
            <person name="Ramirez L."/>
            <person name="Alfaro M."/>
            <person name="Sun H."/>
            <person name="Tritt A."/>
            <person name="Yoshinaga Y."/>
            <person name="Zwiers L.-H."/>
            <person name="Turgeon B."/>
            <person name="Goodwin S."/>
            <person name="Spatafora J."/>
            <person name="Crous P."/>
            <person name="Grigoriev I."/>
        </authorList>
    </citation>
    <scope>NUCLEOTIDE SEQUENCE</scope>
    <source>
        <strain evidence="9">CBS 130266</strain>
    </source>
</reference>
<feature type="compositionally biased region" description="Acidic residues" evidence="6">
    <location>
        <begin position="504"/>
        <end position="514"/>
    </location>
</feature>
<protein>
    <recommendedName>
        <fullName evidence="8">Amino acid permease/ SLC12A domain-containing protein</fullName>
    </recommendedName>
</protein>
<proteinExistence type="predicted"/>
<keyword evidence="10" id="KW-1185">Reference proteome</keyword>
<feature type="transmembrane region" description="Helical" evidence="7">
    <location>
        <begin position="438"/>
        <end position="457"/>
    </location>
</feature>
<keyword evidence="2" id="KW-0813">Transport</keyword>
<evidence type="ECO:0000256" key="4">
    <source>
        <dbReference type="ARBA" id="ARBA00022989"/>
    </source>
</evidence>
<dbReference type="OrthoDB" id="3900342at2759"/>
<evidence type="ECO:0000256" key="2">
    <source>
        <dbReference type="ARBA" id="ARBA00022448"/>
    </source>
</evidence>
<dbReference type="Gene3D" id="1.20.1740.10">
    <property type="entry name" value="Amino acid/polyamine transporter I"/>
    <property type="match status" value="1"/>
</dbReference>